<organism evidence="2 3">
    <name type="scientific">Chryseobacterium terrae</name>
    <dbReference type="NCBI Taxonomy" id="3163299"/>
    <lineage>
        <taxon>Bacteria</taxon>
        <taxon>Pseudomonadati</taxon>
        <taxon>Bacteroidota</taxon>
        <taxon>Flavobacteriia</taxon>
        <taxon>Flavobacteriales</taxon>
        <taxon>Weeksellaceae</taxon>
        <taxon>Chryseobacterium group</taxon>
        <taxon>Chryseobacterium</taxon>
    </lineage>
</organism>
<dbReference type="Proteomes" id="UP001629058">
    <property type="component" value="Unassembled WGS sequence"/>
</dbReference>
<dbReference type="EMBL" id="JBELPY010000013">
    <property type="protein sequence ID" value="MFL9835432.1"/>
    <property type="molecule type" value="Genomic_DNA"/>
</dbReference>
<dbReference type="RefSeq" id="WP_408092168.1">
    <property type="nucleotide sequence ID" value="NZ_JBELPY010000013.1"/>
</dbReference>
<feature type="region of interest" description="Disordered" evidence="1">
    <location>
        <begin position="1"/>
        <end position="21"/>
    </location>
</feature>
<name>A0ABW8Y7D4_9FLAO</name>
<evidence type="ECO:0000256" key="1">
    <source>
        <dbReference type="SAM" id="MobiDB-lite"/>
    </source>
</evidence>
<keyword evidence="3" id="KW-1185">Reference proteome</keyword>
<accession>A0ABW8Y7D4</accession>
<reference evidence="2 3" key="1">
    <citation type="submission" date="2024-06" db="EMBL/GenBank/DDBJ databases">
        <authorList>
            <person name="Kaempfer P."/>
            <person name="Viver T."/>
        </authorList>
    </citation>
    <scope>NUCLEOTIDE SEQUENCE [LARGE SCALE GENOMIC DNA]</scope>
    <source>
        <strain evidence="2 3">ST-37</strain>
    </source>
</reference>
<dbReference type="SUPFAM" id="SSF54403">
    <property type="entry name" value="Cystatin/monellin"/>
    <property type="match status" value="1"/>
</dbReference>
<proteinExistence type="predicted"/>
<protein>
    <recommendedName>
        <fullName evidence="4">Fibronectin type-III domain-containing protein</fullName>
    </recommendedName>
</protein>
<dbReference type="InterPro" id="IPR046350">
    <property type="entry name" value="Cystatin_sf"/>
</dbReference>
<evidence type="ECO:0000313" key="3">
    <source>
        <dbReference type="Proteomes" id="UP001629058"/>
    </source>
</evidence>
<sequence>METRNHYKTGRNPKSHKSRKSKILIMTTAQESLVGGWTAYHALTPEDQKVFDEAMRGFVGVKYTPQLVSTQLVNGTNYRFKCSASMPPAQVVWEAIVEIYSPIEGVPHVVSITRI</sequence>
<gene>
    <name evidence="2" type="ORF">ABS765_15500</name>
</gene>
<evidence type="ECO:0008006" key="4">
    <source>
        <dbReference type="Google" id="ProtNLM"/>
    </source>
</evidence>
<comment type="caution">
    <text evidence="2">The sequence shown here is derived from an EMBL/GenBank/DDBJ whole genome shotgun (WGS) entry which is preliminary data.</text>
</comment>
<evidence type="ECO:0000313" key="2">
    <source>
        <dbReference type="EMBL" id="MFL9835432.1"/>
    </source>
</evidence>